<evidence type="ECO:0000256" key="2">
    <source>
        <dbReference type="ARBA" id="ARBA00008872"/>
    </source>
</evidence>
<evidence type="ECO:0000256" key="9">
    <source>
        <dbReference type="ARBA" id="ARBA00046672"/>
    </source>
</evidence>
<dbReference type="InterPro" id="IPR022643">
    <property type="entry name" value="De-COase2_C"/>
</dbReference>
<feature type="domain" description="Orn/DAP/Arg decarboxylase 2 N-terminal" evidence="13">
    <location>
        <begin position="41"/>
        <end position="275"/>
    </location>
</feature>
<dbReference type="GeneID" id="106467735"/>
<dbReference type="PROSITE" id="PS00878">
    <property type="entry name" value="ODR_DC_2_1"/>
    <property type="match status" value="1"/>
</dbReference>
<dbReference type="InterPro" id="IPR029066">
    <property type="entry name" value="PLP-binding_barrel"/>
</dbReference>
<evidence type="ECO:0000259" key="13">
    <source>
        <dbReference type="Pfam" id="PF02784"/>
    </source>
</evidence>
<comment type="function">
    <text evidence="8">Catalyzes the first and rate-limiting step of polyamine biosynthesis that converts ornithine into putrescine, which is the precursor for the polyamines, spermidine and spermine. Polyamines are essential for cell proliferation and are implicated in cellular processes, ranging from DNA replication to apoptosis.</text>
</comment>
<organism evidence="14 15">
    <name type="scientific">Limulus polyphemus</name>
    <name type="common">Atlantic horseshoe crab</name>
    <dbReference type="NCBI Taxonomy" id="6850"/>
    <lineage>
        <taxon>Eukaryota</taxon>
        <taxon>Metazoa</taxon>
        <taxon>Ecdysozoa</taxon>
        <taxon>Arthropoda</taxon>
        <taxon>Chelicerata</taxon>
        <taxon>Merostomata</taxon>
        <taxon>Xiphosura</taxon>
        <taxon>Limulidae</taxon>
        <taxon>Limulus</taxon>
    </lineage>
</organism>
<dbReference type="Pfam" id="PF00278">
    <property type="entry name" value="Orn_DAP_Arg_deC"/>
    <property type="match status" value="1"/>
</dbReference>
<comment type="catalytic activity">
    <reaction evidence="10">
        <text>L-ornithine + H(+) = putrescine + CO2</text>
        <dbReference type="Rhea" id="RHEA:22964"/>
        <dbReference type="ChEBI" id="CHEBI:15378"/>
        <dbReference type="ChEBI" id="CHEBI:16526"/>
        <dbReference type="ChEBI" id="CHEBI:46911"/>
        <dbReference type="ChEBI" id="CHEBI:326268"/>
        <dbReference type="EC" id="4.1.1.17"/>
    </reaction>
</comment>
<dbReference type="SUPFAM" id="SSF51419">
    <property type="entry name" value="PLP-binding barrel"/>
    <property type="match status" value="1"/>
</dbReference>
<sequence length="451" mass="50532">MKPRTNQQIRRTATNKSILEYVKNITDQMDSEEPFYVFDMSDIVHKYKMWKYKMPRVRPFYAVKCNDNPLLLELLAVLGLNFDCANKKEIQSVLGIGVDASRIIYGNPCKTRSFIKHAAAVGIDLLTFDNESELYKIKALHPAAQLVLRIYVENSGFVCQLGTKFGCDPKSAEHLLYVAQELGLDVVGVSFHVGSNCMDKTKYGKAIQCARQVFDRAISMNFNMTLLDIGGGFPGSAEENVDFDEIACVVNEALEEYFPLDVGVDVIAEPGRYFTTSAFSLCANIIAKREAVAPHDGDPLITYYLNDGVYGSFSCLMFDQAEIKPLHLMDSADYAEVCCSLWGPTCDKLDQIVKKCSLPVLTVGDWLMFENMGAYNMTLASNFDNFQKLSVKTILSIGTCEFLRELPGWWHLAQALEANIEHVQVEKDGKLHDALNFNVLQQFSVKDLVTA</sequence>
<keyword evidence="5" id="KW-0456">Lyase</keyword>
<dbReference type="PANTHER" id="PTHR11482">
    <property type="entry name" value="ARGININE/DIAMINOPIMELATE/ORNITHINE DECARBOXYLASE"/>
    <property type="match status" value="1"/>
</dbReference>
<keyword evidence="14" id="KW-1185">Reference proteome</keyword>
<evidence type="ECO:0000256" key="5">
    <source>
        <dbReference type="ARBA" id="ARBA00023239"/>
    </source>
</evidence>
<comment type="subunit">
    <text evidence="9">Homodimer. Only the dimer is catalytically active, as the active sites are constructed of residues from both monomers.</text>
</comment>
<evidence type="ECO:0000256" key="8">
    <source>
        <dbReference type="ARBA" id="ARBA00037173"/>
    </source>
</evidence>
<feature type="domain" description="Orn/DAP/Arg decarboxylase 2 C-terminal" evidence="12">
    <location>
        <begin position="36"/>
        <end position="373"/>
    </location>
</feature>
<evidence type="ECO:0000256" key="7">
    <source>
        <dbReference type="ARBA" id="ARBA00034138"/>
    </source>
</evidence>
<dbReference type="Gene3D" id="3.20.20.10">
    <property type="entry name" value="Alanine racemase"/>
    <property type="match status" value="1"/>
</dbReference>
<evidence type="ECO:0000313" key="14">
    <source>
        <dbReference type="Proteomes" id="UP000694941"/>
    </source>
</evidence>
<keyword evidence="3" id="KW-0663">Pyridoxal phosphate</keyword>
<dbReference type="Pfam" id="PF02784">
    <property type="entry name" value="Orn_Arg_deC_N"/>
    <property type="match status" value="1"/>
</dbReference>
<evidence type="ECO:0000256" key="4">
    <source>
        <dbReference type="ARBA" id="ARBA00023115"/>
    </source>
</evidence>
<dbReference type="PRINTS" id="PR01182">
    <property type="entry name" value="ORNDCRBXLASE"/>
</dbReference>
<evidence type="ECO:0000256" key="11">
    <source>
        <dbReference type="RuleBase" id="RU003737"/>
    </source>
</evidence>
<dbReference type="InterPro" id="IPR022653">
    <property type="entry name" value="De-COase2_pyr-phos_BS"/>
</dbReference>
<dbReference type="Gene3D" id="2.40.37.10">
    <property type="entry name" value="Lyase, Ornithine Decarboxylase, Chain A, domain 1"/>
    <property type="match status" value="1"/>
</dbReference>
<dbReference type="Proteomes" id="UP000694941">
    <property type="component" value="Unplaced"/>
</dbReference>
<comment type="cofactor">
    <cofactor evidence="1">
        <name>pyridoxal 5'-phosphate</name>
        <dbReference type="ChEBI" id="CHEBI:597326"/>
    </cofactor>
</comment>
<dbReference type="PANTHER" id="PTHR11482:SF6">
    <property type="entry name" value="ORNITHINE DECARBOXYLASE 1-RELATED"/>
    <property type="match status" value="1"/>
</dbReference>
<dbReference type="SUPFAM" id="SSF50621">
    <property type="entry name" value="Alanine racemase C-terminal domain-like"/>
    <property type="match status" value="1"/>
</dbReference>
<name>A0ABM1BK40_LIMPO</name>
<dbReference type="CDD" id="cd00622">
    <property type="entry name" value="PLPDE_III_ODC"/>
    <property type="match status" value="1"/>
</dbReference>
<dbReference type="EC" id="4.1.1.17" evidence="7"/>
<gene>
    <name evidence="15" type="primary">LOC106467735</name>
</gene>
<dbReference type="RefSeq" id="XP_013783566.1">
    <property type="nucleotide sequence ID" value="XM_013928112.2"/>
</dbReference>
<comment type="pathway">
    <text evidence="6">Amine and polyamine biosynthesis; putrescine biosynthesis via L-ornithine pathway; putrescine from L-ornithine: step 1/1.</text>
</comment>
<dbReference type="PRINTS" id="PR01179">
    <property type="entry name" value="ODADCRBXLASE"/>
</dbReference>
<dbReference type="InterPro" id="IPR009006">
    <property type="entry name" value="Ala_racemase/Decarboxylase_C"/>
</dbReference>
<dbReference type="InterPro" id="IPR000183">
    <property type="entry name" value="Orn/DAP/Arg_de-COase"/>
</dbReference>
<evidence type="ECO:0000256" key="3">
    <source>
        <dbReference type="ARBA" id="ARBA00022898"/>
    </source>
</evidence>
<reference evidence="15" key="1">
    <citation type="submission" date="2025-08" db="UniProtKB">
        <authorList>
            <consortium name="RefSeq"/>
        </authorList>
    </citation>
    <scope>IDENTIFICATION</scope>
    <source>
        <tissue evidence="15">Muscle</tissue>
    </source>
</reference>
<proteinExistence type="inferred from homology"/>
<evidence type="ECO:0000313" key="15">
    <source>
        <dbReference type="RefSeq" id="XP_013783566.1"/>
    </source>
</evidence>
<accession>A0ABM1BK40</accession>
<comment type="similarity">
    <text evidence="2 11">Belongs to the Orn/Lys/Arg decarboxylase class-II family.</text>
</comment>
<protein>
    <recommendedName>
        <fullName evidence="7">ornithine decarboxylase</fullName>
        <ecNumber evidence="7">4.1.1.17</ecNumber>
    </recommendedName>
</protein>
<evidence type="ECO:0000256" key="10">
    <source>
        <dbReference type="ARBA" id="ARBA00049127"/>
    </source>
</evidence>
<dbReference type="InterPro" id="IPR002433">
    <property type="entry name" value="Orn_de-COase"/>
</dbReference>
<evidence type="ECO:0000259" key="12">
    <source>
        <dbReference type="Pfam" id="PF00278"/>
    </source>
</evidence>
<keyword evidence="4" id="KW-0620">Polyamine biosynthesis</keyword>
<evidence type="ECO:0000256" key="6">
    <source>
        <dbReference type="ARBA" id="ARBA00034115"/>
    </source>
</evidence>
<evidence type="ECO:0000256" key="1">
    <source>
        <dbReference type="ARBA" id="ARBA00001933"/>
    </source>
</evidence>
<dbReference type="InterPro" id="IPR022644">
    <property type="entry name" value="De-COase2_N"/>
</dbReference>